<dbReference type="KEGG" id="pfb:VO64_5371"/>
<evidence type="ECO:0000313" key="2">
    <source>
        <dbReference type="Proteomes" id="UP000033099"/>
    </source>
</evidence>
<proteinExistence type="predicted"/>
<dbReference type="Proteomes" id="UP000033099">
    <property type="component" value="Chromosome"/>
</dbReference>
<accession>A0AAU8U5J7</accession>
<dbReference type="AlphaFoldDB" id="A0AAU8U5J7"/>
<name>A0AAU8U5J7_9PSED</name>
<sequence length="48" mass="5223">MSLLFKGSDLKPVLAEAIANQCSIILVKDQGVYWLPSAVYVKPMAARS</sequence>
<reference evidence="1 2" key="1">
    <citation type="journal article" date="2015" name="Genome Announc.">
        <title>Complete Genome Sequence of Biocontrol Strain Pseudomonas fluorescens LBUM223.</title>
        <authorList>
            <person name="Roquigny R."/>
            <person name="Arseneault T."/>
            <person name="Gadkar V.J."/>
            <person name="Novinscak A."/>
            <person name="Joly D.L."/>
            <person name="Filion M."/>
        </authorList>
    </citation>
    <scope>NUCLEOTIDE SEQUENCE [LARGE SCALE GENOMIC DNA]</scope>
    <source>
        <strain evidence="1 2">LBUM223</strain>
    </source>
</reference>
<evidence type="ECO:0000313" key="1">
    <source>
        <dbReference type="EMBL" id="AKA85917.1"/>
    </source>
</evidence>
<gene>
    <name evidence="1" type="ORF">VO64_5371</name>
</gene>
<organism evidence="1 2">
    <name type="scientific">Pseudomonas synxantha</name>
    <dbReference type="NCBI Taxonomy" id="47883"/>
    <lineage>
        <taxon>Bacteria</taxon>
        <taxon>Pseudomonadati</taxon>
        <taxon>Pseudomonadota</taxon>
        <taxon>Gammaproteobacteria</taxon>
        <taxon>Pseudomonadales</taxon>
        <taxon>Pseudomonadaceae</taxon>
        <taxon>Pseudomonas</taxon>
    </lineage>
</organism>
<dbReference type="EMBL" id="CP011117">
    <property type="protein sequence ID" value="AKA85917.1"/>
    <property type="molecule type" value="Genomic_DNA"/>
</dbReference>
<protein>
    <submittedName>
        <fullName evidence="1">Uncharacterized protein</fullName>
    </submittedName>
</protein>
<dbReference type="RefSeq" id="WP_411741036.1">
    <property type="nucleotide sequence ID" value="NZ_CP011117.2"/>
</dbReference>